<protein>
    <submittedName>
        <fullName evidence="2">Uncharacterized protein</fullName>
    </submittedName>
</protein>
<keyword evidence="1" id="KW-1133">Transmembrane helix</keyword>
<comment type="caution">
    <text evidence="2">The sequence shown here is derived from an EMBL/GenBank/DDBJ whole genome shotgun (WGS) entry which is preliminary data.</text>
</comment>
<proteinExistence type="predicted"/>
<keyword evidence="1" id="KW-0472">Membrane</keyword>
<keyword evidence="3" id="KW-1185">Reference proteome</keyword>
<dbReference type="EMBL" id="BOMV01000024">
    <property type="protein sequence ID" value="GIE95132.1"/>
    <property type="molecule type" value="Genomic_DNA"/>
</dbReference>
<evidence type="ECO:0000313" key="2">
    <source>
        <dbReference type="EMBL" id="GIE95132.1"/>
    </source>
</evidence>
<dbReference type="InterPro" id="IPR045629">
    <property type="entry name" value="DUF6232"/>
</dbReference>
<dbReference type="AlphaFoldDB" id="A0A919JX78"/>
<dbReference type="Proteomes" id="UP000636960">
    <property type="component" value="Unassembled WGS sequence"/>
</dbReference>
<keyword evidence="1" id="KW-0812">Transmembrane</keyword>
<evidence type="ECO:0000256" key="1">
    <source>
        <dbReference type="SAM" id="Phobius"/>
    </source>
</evidence>
<evidence type="ECO:0000313" key="3">
    <source>
        <dbReference type="Proteomes" id="UP000636960"/>
    </source>
</evidence>
<sequence length="141" mass="15708">MPVYYRGRLATITHEMIAVSRTERRIVRFDELTAVQLVELGSASDQYKHRVLGGTALFGLVVAGPALGGVSIILAVVVAVVLLGYAGACIRVRPRVRYQLNGLVDEEWTTLVETSNRVEFQQVGRGLRRALEHREDRARHV</sequence>
<name>A0A919JX78_9ACTN</name>
<feature type="transmembrane region" description="Helical" evidence="1">
    <location>
        <begin position="57"/>
        <end position="85"/>
    </location>
</feature>
<accession>A0A919JX78</accession>
<gene>
    <name evidence="2" type="ORF">Ari01nite_25970</name>
</gene>
<dbReference type="Pfam" id="PF19744">
    <property type="entry name" value="DUF6232"/>
    <property type="match status" value="1"/>
</dbReference>
<reference evidence="2" key="1">
    <citation type="submission" date="2021-01" db="EMBL/GenBank/DDBJ databases">
        <title>Whole genome shotgun sequence of Actinoplanes rishiriensis NBRC 108556.</title>
        <authorList>
            <person name="Komaki H."/>
            <person name="Tamura T."/>
        </authorList>
    </citation>
    <scope>NUCLEOTIDE SEQUENCE</scope>
    <source>
        <strain evidence="2">NBRC 108556</strain>
    </source>
</reference>
<dbReference type="RefSeq" id="WP_275410846.1">
    <property type="nucleotide sequence ID" value="NZ_BOMV01000024.1"/>
</dbReference>
<organism evidence="2 3">
    <name type="scientific">Paractinoplanes rishiriensis</name>
    <dbReference type="NCBI Taxonomy" id="1050105"/>
    <lineage>
        <taxon>Bacteria</taxon>
        <taxon>Bacillati</taxon>
        <taxon>Actinomycetota</taxon>
        <taxon>Actinomycetes</taxon>
        <taxon>Micromonosporales</taxon>
        <taxon>Micromonosporaceae</taxon>
        <taxon>Paractinoplanes</taxon>
    </lineage>
</organism>